<evidence type="ECO:0000313" key="1">
    <source>
        <dbReference type="EMBL" id="KAJ1173652.1"/>
    </source>
</evidence>
<proteinExistence type="predicted"/>
<gene>
    <name evidence="1" type="ORF">NDU88_005478</name>
</gene>
<reference evidence="1" key="1">
    <citation type="journal article" date="2022" name="bioRxiv">
        <title>Sequencing and chromosome-scale assembly of the giantPleurodeles waltlgenome.</title>
        <authorList>
            <person name="Brown T."/>
            <person name="Elewa A."/>
            <person name="Iarovenko S."/>
            <person name="Subramanian E."/>
            <person name="Araus A.J."/>
            <person name="Petzold A."/>
            <person name="Susuki M."/>
            <person name="Suzuki K.-i.T."/>
            <person name="Hayashi T."/>
            <person name="Toyoda A."/>
            <person name="Oliveira C."/>
            <person name="Osipova E."/>
            <person name="Leigh N.D."/>
            <person name="Simon A."/>
            <person name="Yun M.H."/>
        </authorList>
    </citation>
    <scope>NUCLEOTIDE SEQUENCE</scope>
    <source>
        <strain evidence="1">20211129_DDA</strain>
        <tissue evidence="1">Liver</tissue>
    </source>
</reference>
<sequence>MKRLAEKGVFGMGSAGAPWHSPLELFTVCMADSEKCDGCSCTHRTATTPLAPFGAGSVLRLTYPLGRRAETQFPSASPAEDVVKATVEVRPHWRQRSGYNLAGGGCRPPKL</sequence>
<dbReference type="EMBL" id="JANPWB010000007">
    <property type="protein sequence ID" value="KAJ1173652.1"/>
    <property type="molecule type" value="Genomic_DNA"/>
</dbReference>
<dbReference type="Proteomes" id="UP001066276">
    <property type="component" value="Chromosome 4_1"/>
</dbReference>
<keyword evidence="2" id="KW-1185">Reference proteome</keyword>
<dbReference type="AlphaFoldDB" id="A0AAV7TAY1"/>
<protein>
    <submittedName>
        <fullName evidence="1">Uncharacterized protein</fullName>
    </submittedName>
</protein>
<organism evidence="1 2">
    <name type="scientific">Pleurodeles waltl</name>
    <name type="common">Iberian ribbed newt</name>
    <dbReference type="NCBI Taxonomy" id="8319"/>
    <lineage>
        <taxon>Eukaryota</taxon>
        <taxon>Metazoa</taxon>
        <taxon>Chordata</taxon>
        <taxon>Craniata</taxon>
        <taxon>Vertebrata</taxon>
        <taxon>Euteleostomi</taxon>
        <taxon>Amphibia</taxon>
        <taxon>Batrachia</taxon>
        <taxon>Caudata</taxon>
        <taxon>Salamandroidea</taxon>
        <taxon>Salamandridae</taxon>
        <taxon>Pleurodelinae</taxon>
        <taxon>Pleurodeles</taxon>
    </lineage>
</organism>
<name>A0AAV7TAY1_PLEWA</name>
<comment type="caution">
    <text evidence="1">The sequence shown here is derived from an EMBL/GenBank/DDBJ whole genome shotgun (WGS) entry which is preliminary data.</text>
</comment>
<evidence type="ECO:0000313" key="2">
    <source>
        <dbReference type="Proteomes" id="UP001066276"/>
    </source>
</evidence>
<accession>A0AAV7TAY1</accession>